<dbReference type="Gene3D" id="3.30.450.20">
    <property type="entry name" value="PAS domain"/>
    <property type="match status" value="1"/>
</dbReference>
<keyword evidence="6" id="KW-1185">Reference proteome</keyword>
<name>A0A7M1B6J2_9BACT</name>
<protein>
    <recommendedName>
        <fullName evidence="1">diguanylate cyclase</fullName>
        <ecNumber evidence="1">2.7.7.65</ecNumber>
    </recommendedName>
</protein>
<dbReference type="RefSeq" id="WP_193150521.1">
    <property type="nucleotide sequence ID" value="NZ_CP041235.1"/>
</dbReference>
<evidence type="ECO:0000313" key="6">
    <source>
        <dbReference type="Proteomes" id="UP000593719"/>
    </source>
</evidence>
<dbReference type="FunFam" id="3.30.70.270:FF:000001">
    <property type="entry name" value="Diguanylate cyclase domain protein"/>
    <property type="match status" value="1"/>
</dbReference>
<evidence type="ECO:0000256" key="3">
    <source>
        <dbReference type="SAM" id="Phobius"/>
    </source>
</evidence>
<sequence length="338" mass="39922">MYFYQRYSFFINILLAYLFVLFVTIKLSLIWNVTLVTLLFMSISILFYRYAKQKHYYKSIIDNSTNIVIVSNEKKLVSANRTFFKYFKGYKNIEEFLQKHHCICEFFEEEEGYIGAVNNGLGWIEYIIKNSEVYHKTKVKIYDKEYYFAISALVLDKKDNLYGIILSDITEQENYKKELEILAVKDSLTKIGNRRFFHKKLDEQILLTQRYHHPFSLIIFDIDFFKKVNDNYGHDIGDKVLVEYTKYIASMLRDTDIFCRIGGEEFIVILPNTTKDKAYALAQKIRESVEQYKAVLPITMSFGVAEYEKGDDEISLYKRVDLALYKAKETGRNKVILG</sequence>
<keyword evidence="3" id="KW-1133">Transmembrane helix</keyword>
<dbReference type="CDD" id="cd01949">
    <property type="entry name" value="GGDEF"/>
    <property type="match status" value="1"/>
</dbReference>
<dbReference type="Proteomes" id="UP000593719">
    <property type="component" value="Chromosome"/>
</dbReference>
<dbReference type="InterPro" id="IPR043128">
    <property type="entry name" value="Rev_trsase/Diguanyl_cyclase"/>
</dbReference>
<dbReference type="GO" id="GO:0005886">
    <property type="term" value="C:plasma membrane"/>
    <property type="evidence" value="ECO:0007669"/>
    <property type="project" value="TreeGrafter"/>
</dbReference>
<dbReference type="SMART" id="SM00267">
    <property type="entry name" value="GGDEF"/>
    <property type="match status" value="1"/>
</dbReference>
<dbReference type="Pfam" id="PF00990">
    <property type="entry name" value="GGDEF"/>
    <property type="match status" value="1"/>
</dbReference>
<organism evidence="5 6">
    <name type="scientific">Sulfurimonas sediminis</name>
    <dbReference type="NCBI Taxonomy" id="2590020"/>
    <lineage>
        <taxon>Bacteria</taxon>
        <taxon>Pseudomonadati</taxon>
        <taxon>Campylobacterota</taxon>
        <taxon>Epsilonproteobacteria</taxon>
        <taxon>Campylobacterales</taxon>
        <taxon>Sulfurimonadaceae</taxon>
        <taxon>Sulfurimonas</taxon>
    </lineage>
</organism>
<dbReference type="InterPro" id="IPR050469">
    <property type="entry name" value="Diguanylate_Cyclase"/>
</dbReference>
<dbReference type="InterPro" id="IPR029787">
    <property type="entry name" value="Nucleotide_cyclase"/>
</dbReference>
<dbReference type="PANTHER" id="PTHR45138:SF9">
    <property type="entry name" value="DIGUANYLATE CYCLASE DGCM-RELATED"/>
    <property type="match status" value="1"/>
</dbReference>
<evidence type="ECO:0000256" key="1">
    <source>
        <dbReference type="ARBA" id="ARBA00012528"/>
    </source>
</evidence>
<dbReference type="EC" id="2.7.7.65" evidence="1"/>
<keyword evidence="3" id="KW-0812">Transmembrane</keyword>
<dbReference type="PANTHER" id="PTHR45138">
    <property type="entry name" value="REGULATORY COMPONENTS OF SENSORY TRANSDUCTION SYSTEM"/>
    <property type="match status" value="1"/>
</dbReference>
<dbReference type="InterPro" id="IPR000160">
    <property type="entry name" value="GGDEF_dom"/>
</dbReference>
<evidence type="ECO:0000256" key="2">
    <source>
        <dbReference type="ARBA" id="ARBA00034247"/>
    </source>
</evidence>
<dbReference type="Gene3D" id="3.30.70.270">
    <property type="match status" value="1"/>
</dbReference>
<reference evidence="5 6" key="1">
    <citation type="submission" date="2019-06" db="EMBL/GenBank/DDBJ databases">
        <title>Sulfurimonas gotlandica sp. nov., a chemoautotrophic and psychrotolerant epsilonproteobacterium isolated from a pelagic redoxcline, and an emended description of the genus Sulfurimonas.</title>
        <authorList>
            <person name="Wang S."/>
            <person name="Jiang L."/>
            <person name="Shao Z."/>
        </authorList>
    </citation>
    <scope>NUCLEOTIDE SEQUENCE [LARGE SCALE GENOMIC DNA]</scope>
    <source>
        <strain evidence="5 6">S2-6</strain>
    </source>
</reference>
<dbReference type="GO" id="GO:0043709">
    <property type="term" value="P:cell adhesion involved in single-species biofilm formation"/>
    <property type="evidence" value="ECO:0007669"/>
    <property type="project" value="TreeGrafter"/>
</dbReference>
<dbReference type="NCBIfam" id="TIGR00254">
    <property type="entry name" value="GGDEF"/>
    <property type="match status" value="1"/>
</dbReference>
<gene>
    <name evidence="5" type="ORF">FJR45_10635</name>
</gene>
<feature type="transmembrane region" description="Helical" evidence="3">
    <location>
        <begin position="31"/>
        <end position="51"/>
    </location>
</feature>
<proteinExistence type="predicted"/>
<evidence type="ECO:0000259" key="4">
    <source>
        <dbReference type="PROSITE" id="PS50887"/>
    </source>
</evidence>
<dbReference type="SUPFAM" id="SSF55073">
    <property type="entry name" value="Nucleotide cyclase"/>
    <property type="match status" value="1"/>
</dbReference>
<comment type="catalytic activity">
    <reaction evidence="2">
        <text>2 GTP = 3',3'-c-di-GMP + 2 diphosphate</text>
        <dbReference type="Rhea" id="RHEA:24898"/>
        <dbReference type="ChEBI" id="CHEBI:33019"/>
        <dbReference type="ChEBI" id="CHEBI:37565"/>
        <dbReference type="ChEBI" id="CHEBI:58805"/>
        <dbReference type="EC" id="2.7.7.65"/>
    </reaction>
</comment>
<evidence type="ECO:0000313" key="5">
    <source>
        <dbReference type="EMBL" id="QOP44378.1"/>
    </source>
</evidence>
<dbReference type="KEGG" id="ssei:FJR45_10635"/>
<dbReference type="PROSITE" id="PS50887">
    <property type="entry name" value="GGDEF"/>
    <property type="match status" value="1"/>
</dbReference>
<dbReference type="EMBL" id="CP041235">
    <property type="protein sequence ID" value="QOP44378.1"/>
    <property type="molecule type" value="Genomic_DNA"/>
</dbReference>
<dbReference type="AlphaFoldDB" id="A0A7M1B6J2"/>
<dbReference type="GO" id="GO:0052621">
    <property type="term" value="F:diguanylate cyclase activity"/>
    <property type="evidence" value="ECO:0007669"/>
    <property type="project" value="UniProtKB-EC"/>
</dbReference>
<keyword evidence="3" id="KW-0472">Membrane</keyword>
<feature type="transmembrane region" description="Helical" evidence="3">
    <location>
        <begin position="7"/>
        <end position="25"/>
    </location>
</feature>
<feature type="domain" description="GGDEF" evidence="4">
    <location>
        <begin position="213"/>
        <end position="338"/>
    </location>
</feature>
<accession>A0A7M1B6J2</accession>
<dbReference type="GO" id="GO:1902201">
    <property type="term" value="P:negative regulation of bacterial-type flagellum-dependent cell motility"/>
    <property type="evidence" value="ECO:0007669"/>
    <property type="project" value="TreeGrafter"/>
</dbReference>